<proteinExistence type="predicted"/>
<sequence>MHGILFAFGILIGFYRWDGNRFLDRLRRWCWAKKDDTSYRRECKLTGGGKSPPDLSEDTKIIMDFIKEEFKHPENEFDSDNVKRKFLGMVYHIP</sequence>
<organism evidence="1 2">
    <name type="scientific">Petrolisthes manimaculis</name>
    <dbReference type="NCBI Taxonomy" id="1843537"/>
    <lineage>
        <taxon>Eukaryota</taxon>
        <taxon>Metazoa</taxon>
        <taxon>Ecdysozoa</taxon>
        <taxon>Arthropoda</taxon>
        <taxon>Crustacea</taxon>
        <taxon>Multicrustacea</taxon>
        <taxon>Malacostraca</taxon>
        <taxon>Eumalacostraca</taxon>
        <taxon>Eucarida</taxon>
        <taxon>Decapoda</taxon>
        <taxon>Pleocyemata</taxon>
        <taxon>Anomura</taxon>
        <taxon>Galatheoidea</taxon>
        <taxon>Porcellanidae</taxon>
        <taxon>Petrolisthes</taxon>
    </lineage>
</organism>
<dbReference type="AlphaFoldDB" id="A0AAE1PIS4"/>
<accession>A0AAE1PIS4</accession>
<evidence type="ECO:0000313" key="2">
    <source>
        <dbReference type="Proteomes" id="UP001292094"/>
    </source>
</evidence>
<comment type="caution">
    <text evidence="1">The sequence shown here is derived from an EMBL/GenBank/DDBJ whole genome shotgun (WGS) entry which is preliminary data.</text>
</comment>
<reference evidence="1" key="1">
    <citation type="submission" date="2023-11" db="EMBL/GenBank/DDBJ databases">
        <title>Genome assemblies of two species of porcelain crab, Petrolisthes cinctipes and Petrolisthes manimaculis (Anomura: Porcellanidae).</title>
        <authorList>
            <person name="Angst P."/>
        </authorList>
    </citation>
    <scope>NUCLEOTIDE SEQUENCE</scope>
    <source>
        <strain evidence="1">PB745_02</strain>
        <tissue evidence="1">Gill</tissue>
    </source>
</reference>
<keyword evidence="2" id="KW-1185">Reference proteome</keyword>
<evidence type="ECO:0000313" key="1">
    <source>
        <dbReference type="EMBL" id="KAK4308441.1"/>
    </source>
</evidence>
<protein>
    <submittedName>
        <fullName evidence="1">Uncharacterized protein</fullName>
    </submittedName>
</protein>
<gene>
    <name evidence="1" type="ORF">Pmani_019862</name>
</gene>
<name>A0AAE1PIS4_9EUCA</name>
<dbReference type="Proteomes" id="UP001292094">
    <property type="component" value="Unassembled WGS sequence"/>
</dbReference>
<dbReference type="EMBL" id="JAWZYT010001894">
    <property type="protein sequence ID" value="KAK4308441.1"/>
    <property type="molecule type" value="Genomic_DNA"/>
</dbReference>